<organism evidence="2 3">
    <name type="scientific">Diaporthe helianthi</name>
    <dbReference type="NCBI Taxonomy" id="158607"/>
    <lineage>
        <taxon>Eukaryota</taxon>
        <taxon>Fungi</taxon>
        <taxon>Dikarya</taxon>
        <taxon>Ascomycota</taxon>
        <taxon>Pezizomycotina</taxon>
        <taxon>Sordariomycetes</taxon>
        <taxon>Sordariomycetidae</taxon>
        <taxon>Diaporthales</taxon>
        <taxon>Diaporthaceae</taxon>
        <taxon>Diaporthe</taxon>
    </lineage>
</organism>
<feature type="region of interest" description="Disordered" evidence="1">
    <location>
        <begin position="1"/>
        <end position="127"/>
    </location>
</feature>
<keyword evidence="3" id="KW-1185">Reference proteome</keyword>
<evidence type="ECO:0000313" key="2">
    <source>
        <dbReference type="EMBL" id="POS74431.1"/>
    </source>
</evidence>
<evidence type="ECO:0000313" key="3">
    <source>
        <dbReference type="Proteomes" id="UP000094444"/>
    </source>
</evidence>
<feature type="compositionally biased region" description="Basic and acidic residues" evidence="1">
    <location>
        <begin position="60"/>
        <end position="71"/>
    </location>
</feature>
<sequence length="440" mass="49050">MQFINYDVNSFSEQTEDPTISGRDIAEPAEVAQPDQDATQAKSASDGATAPSPKSGGDVGRGRKPGDEPPPAKKIKLTFKSKFNSGGVSSGKNPFKAPGASSAKNPFKAPAAGSGEKPLKAPGAGLGSNPFKPNLAAPLESGSLVWAPRTWRPDLKPMLRVAVKGANGRNQIKYLTWDQQKGERFKPERPPGDFFRTARYLVSEPLMLSGGGDWNHARISFFEIDIDKGEDTEVIFEIFQYERIQLQTMSKSAIWPEKPCVEWATLQFKTIYLRDTFGPGMHHHRGRLRVVTHEAFGNGEFEMVMKIWPTPNCSRIPLENEMMAYRACDGKGITPEFMGYVTEQGRHISMLTAYHSKAHKPETNEEKELCRTALHTLQIETGWQRRSKANHRDNYLIEGGKALLIDLTSTDSPEKVANNGPEWAQKLLDEEFDRCWNFPL</sequence>
<dbReference type="OrthoDB" id="2687876at2759"/>
<protein>
    <recommendedName>
        <fullName evidence="4">Protein kinase domain-containing protein</fullName>
    </recommendedName>
</protein>
<comment type="caution">
    <text evidence="2">The sequence shown here is derived from an EMBL/GenBank/DDBJ whole genome shotgun (WGS) entry which is preliminary data.</text>
</comment>
<evidence type="ECO:0000256" key="1">
    <source>
        <dbReference type="SAM" id="MobiDB-lite"/>
    </source>
</evidence>
<feature type="compositionally biased region" description="Polar residues" evidence="1">
    <location>
        <begin position="81"/>
        <end position="92"/>
    </location>
</feature>
<name>A0A2P5HW03_DIAHE</name>
<reference evidence="2" key="1">
    <citation type="submission" date="2017-09" db="EMBL/GenBank/DDBJ databases">
        <title>Polyketide synthases of a Diaporthe helianthi virulent isolate.</title>
        <authorList>
            <person name="Baroncelli R."/>
        </authorList>
    </citation>
    <scope>NUCLEOTIDE SEQUENCE [LARGE SCALE GENOMIC DNA]</scope>
    <source>
        <strain evidence="2">7/96</strain>
    </source>
</reference>
<dbReference type="Proteomes" id="UP000094444">
    <property type="component" value="Unassembled WGS sequence"/>
</dbReference>
<evidence type="ECO:0008006" key="4">
    <source>
        <dbReference type="Google" id="ProtNLM"/>
    </source>
</evidence>
<accession>A0A2P5HW03</accession>
<gene>
    <name evidence="2" type="ORF">DHEL01_v207171</name>
</gene>
<dbReference type="InParanoid" id="A0A2P5HW03"/>
<proteinExistence type="predicted"/>
<dbReference type="EMBL" id="MAVT02000629">
    <property type="protein sequence ID" value="POS74431.1"/>
    <property type="molecule type" value="Genomic_DNA"/>
</dbReference>
<dbReference type="AlphaFoldDB" id="A0A2P5HW03"/>